<reference evidence="1 2" key="2">
    <citation type="journal article" date="2022" name="Mol. Ecol. Resour.">
        <title>The genomes of chicory, endive, great burdock and yacon provide insights into Asteraceae paleo-polyploidization history and plant inulin production.</title>
        <authorList>
            <person name="Fan W."/>
            <person name="Wang S."/>
            <person name="Wang H."/>
            <person name="Wang A."/>
            <person name="Jiang F."/>
            <person name="Liu H."/>
            <person name="Zhao H."/>
            <person name="Xu D."/>
            <person name="Zhang Y."/>
        </authorList>
    </citation>
    <scope>NUCLEOTIDE SEQUENCE [LARGE SCALE GENOMIC DNA]</scope>
    <source>
        <strain evidence="2">cv. Yunnan</strain>
        <tissue evidence="1">Leaves</tissue>
    </source>
</reference>
<dbReference type="EMBL" id="CM042021">
    <property type="protein sequence ID" value="KAI3819360.1"/>
    <property type="molecule type" value="Genomic_DNA"/>
</dbReference>
<evidence type="ECO:0000313" key="1">
    <source>
        <dbReference type="EMBL" id="KAI3819360.1"/>
    </source>
</evidence>
<comment type="caution">
    <text evidence="1">The sequence shown here is derived from an EMBL/GenBank/DDBJ whole genome shotgun (WGS) entry which is preliminary data.</text>
</comment>
<accession>A0ACB9JGE3</accession>
<gene>
    <name evidence="1" type="ORF">L1987_13189</name>
</gene>
<dbReference type="Proteomes" id="UP001056120">
    <property type="component" value="Linkage Group LG04"/>
</dbReference>
<proteinExistence type="predicted"/>
<sequence>MLRKMQELQRQQNSLNQASQFARQQASGSHSHGLVNGTPTSDSSGYGWTEPAEVNPNWLHRPSPSMHPEPQAQRSMGFVQQ</sequence>
<evidence type="ECO:0000313" key="2">
    <source>
        <dbReference type="Proteomes" id="UP001056120"/>
    </source>
</evidence>
<keyword evidence="2" id="KW-1185">Reference proteome</keyword>
<name>A0ACB9JGE3_9ASTR</name>
<organism evidence="1 2">
    <name type="scientific">Smallanthus sonchifolius</name>
    <dbReference type="NCBI Taxonomy" id="185202"/>
    <lineage>
        <taxon>Eukaryota</taxon>
        <taxon>Viridiplantae</taxon>
        <taxon>Streptophyta</taxon>
        <taxon>Embryophyta</taxon>
        <taxon>Tracheophyta</taxon>
        <taxon>Spermatophyta</taxon>
        <taxon>Magnoliopsida</taxon>
        <taxon>eudicotyledons</taxon>
        <taxon>Gunneridae</taxon>
        <taxon>Pentapetalae</taxon>
        <taxon>asterids</taxon>
        <taxon>campanulids</taxon>
        <taxon>Asterales</taxon>
        <taxon>Asteraceae</taxon>
        <taxon>Asteroideae</taxon>
        <taxon>Heliantheae alliance</taxon>
        <taxon>Millerieae</taxon>
        <taxon>Smallanthus</taxon>
    </lineage>
</organism>
<reference evidence="2" key="1">
    <citation type="journal article" date="2022" name="Mol. Ecol. Resour.">
        <title>The genomes of chicory, endive, great burdock and yacon provide insights into Asteraceae palaeo-polyploidization history and plant inulin production.</title>
        <authorList>
            <person name="Fan W."/>
            <person name="Wang S."/>
            <person name="Wang H."/>
            <person name="Wang A."/>
            <person name="Jiang F."/>
            <person name="Liu H."/>
            <person name="Zhao H."/>
            <person name="Xu D."/>
            <person name="Zhang Y."/>
        </authorList>
    </citation>
    <scope>NUCLEOTIDE SEQUENCE [LARGE SCALE GENOMIC DNA]</scope>
    <source>
        <strain evidence="2">cv. Yunnan</strain>
    </source>
</reference>
<protein>
    <submittedName>
        <fullName evidence="1">Uncharacterized protein</fullName>
    </submittedName>
</protein>